<accession>A0A0A0D6R5</accession>
<feature type="domain" description="HTH cro/C1-type" evidence="2">
    <location>
        <begin position="23"/>
        <end position="69"/>
    </location>
</feature>
<dbReference type="GO" id="GO:0003677">
    <property type="term" value="F:DNA binding"/>
    <property type="evidence" value="ECO:0007669"/>
    <property type="project" value="UniProtKB-KW"/>
</dbReference>
<dbReference type="SMART" id="SM00530">
    <property type="entry name" value="HTH_XRE"/>
    <property type="match status" value="1"/>
</dbReference>
<dbReference type="InterPro" id="IPR013430">
    <property type="entry name" value="Toxin_antidote_HigA"/>
</dbReference>
<organism evidence="3 4">
    <name type="scientific">Inquilinus limosus MP06</name>
    <dbReference type="NCBI Taxonomy" id="1398085"/>
    <lineage>
        <taxon>Bacteria</taxon>
        <taxon>Pseudomonadati</taxon>
        <taxon>Pseudomonadota</taxon>
        <taxon>Alphaproteobacteria</taxon>
        <taxon>Rhodospirillales</taxon>
        <taxon>Rhodospirillaceae</taxon>
        <taxon>Inquilinus</taxon>
    </lineage>
</organism>
<protein>
    <recommendedName>
        <fullName evidence="2">HTH cro/C1-type domain-containing protein</fullName>
    </recommendedName>
</protein>
<dbReference type="NCBIfam" id="TIGR02607">
    <property type="entry name" value="antidote_HigA"/>
    <property type="match status" value="1"/>
</dbReference>
<dbReference type="PROSITE" id="PS50943">
    <property type="entry name" value="HTH_CROC1"/>
    <property type="match status" value="1"/>
</dbReference>
<evidence type="ECO:0000259" key="2">
    <source>
        <dbReference type="PROSITE" id="PS50943"/>
    </source>
</evidence>
<sequence>MPRDIPLPHPGEILKEEFLDPMGLSVYALARAIGVPRSRINEICHGRQGITANIALRLGRFFGVDPQWFMNMQSKWDLETTRDRLADTLAAIEPHTDKAA</sequence>
<dbReference type="EMBL" id="JANX01000148">
    <property type="protein sequence ID" value="KGM33784.1"/>
    <property type="molecule type" value="Genomic_DNA"/>
</dbReference>
<dbReference type="Gene3D" id="1.10.260.40">
    <property type="entry name" value="lambda repressor-like DNA-binding domains"/>
    <property type="match status" value="1"/>
</dbReference>
<evidence type="ECO:0000256" key="1">
    <source>
        <dbReference type="ARBA" id="ARBA00023125"/>
    </source>
</evidence>
<dbReference type="InterPro" id="IPR010982">
    <property type="entry name" value="Lambda_DNA-bd_dom_sf"/>
</dbReference>
<dbReference type="Proteomes" id="UP000029995">
    <property type="component" value="Unassembled WGS sequence"/>
</dbReference>
<dbReference type="SUPFAM" id="SSF47413">
    <property type="entry name" value="lambda repressor-like DNA-binding domains"/>
    <property type="match status" value="1"/>
</dbReference>
<evidence type="ECO:0000313" key="3">
    <source>
        <dbReference type="EMBL" id="KGM33784.1"/>
    </source>
</evidence>
<dbReference type="CDD" id="cd00093">
    <property type="entry name" value="HTH_XRE"/>
    <property type="match status" value="1"/>
</dbReference>
<dbReference type="PANTHER" id="PTHR36924:SF1">
    <property type="entry name" value="ANTITOXIN HIGA-1"/>
    <property type="match status" value="1"/>
</dbReference>
<evidence type="ECO:0000313" key="4">
    <source>
        <dbReference type="Proteomes" id="UP000029995"/>
    </source>
</evidence>
<comment type="caution">
    <text evidence="3">The sequence shown here is derived from an EMBL/GenBank/DDBJ whole genome shotgun (WGS) entry which is preliminary data.</text>
</comment>
<dbReference type="PANTHER" id="PTHR36924">
    <property type="entry name" value="ANTITOXIN HIGA-1"/>
    <property type="match status" value="1"/>
</dbReference>
<dbReference type="OrthoDB" id="3174593at2"/>
<keyword evidence="1" id="KW-0238">DNA-binding</keyword>
<reference evidence="3 4" key="1">
    <citation type="submission" date="2014-01" db="EMBL/GenBank/DDBJ databases">
        <title>Genome sequence determination for a cystic fibrosis isolate, Inquilinus limosus.</title>
        <authorList>
            <person name="Pino M."/>
            <person name="Di Conza J."/>
            <person name="Gutkind G."/>
        </authorList>
    </citation>
    <scope>NUCLEOTIDE SEQUENCE [LARGE SCALE GENOMIC DNA]</scope>
    <source>
        <strain evidence="3 4">MP06</strain>
    </source>
</reference>
<dbReference type="Pfam" id="PF01381">
    <property type="entry name" value="HTH_3"/>
    <property type="match status" value="1"/>
</dbReference>
<gene>
    <name evidence="3" type="ORF">P409_13840</name>
</gene>
<name>A0A0A0D6R5_9PROT</name>
<proteinExistence type="predicted"/>
<dbReference type="RefSeq" id="WP_034837419.1">
    <property type="nucleotide sequence ID" value="NZ_JANX01000148.1"/>
</dbReference>
<dbReference type="AlphaFoldDB" id="A0A0A0D6R5"/>
<dbReference type="InterPro" id="IPR001387">
    <property type="entry name" value="Cro/C1-type_HTH"/>
</dbReference>